<comment type="caution">
    <text evidence="3">The sequence shown here is derived from an EMBL/GenBank/DDBJ whole genome shotgun (WGS) entry which is preliminary data.</text>
</comment>
<feature type="transmembrane region" description="Helical" evidence="2">
    <location>
        <begin position="12"/>
        <end position="35"/>
    </location>
</feature>
<evidence type="ECO:0000313" key="3">
    <source>
        <dbReference type="EMBL" id="MCV7629611.1"/>
    </source>
</evidence>
<organism evidence="3 4">
    <name type="scientific">Micrococcus luteus</name>
    <name type="common">Micrococcus lysodeikticus</name>
    <dbReference type="NCBI Taxonomy" id="1270"/>
    <lineage>
        <taxon>Bacteria</taxon>
        <taxon>Bacillati</taxon>
        <taxon>Actinomycetota</taxon>
        <taxon>Actinomycetes</taxon>
        <taxon>Micrococcales</taxon>
        <taxon>Micrococcaceae</taxon>
        <taxon>Micrococcus</taxon>
    </lineage>
</organism>
<feature type="transmembrane region" description="Helical" evidence="2">
    <location>
        <begin position="382"/>
        <end position="404"/>
    </location>
</feature>
<keyword evidence="2" id="KW-1133">Transmembrane helix</keyword>
<sequence>MAWSDGLRDTLRFWPLVLVAFVHAVASCALLGLSFQQASEAREIDRHLQRWEQLGAASLRGYYLAGLGDLEGRGNAPGEPQQEPPERDLSAGSKADSTDGGRRTAALFALLADPHRTAYTMDPYGDRFGDDLPGALLVTEDFFAGSGLDETMSPTGQPPHREADGTAAPYAVLGSDSSAKDPYALKVGGVLPPPTRVQFQDAMIPVTGRLAPGATALDPMMGSVPLDEAALVVVPTSMLASLYPPDALEGLLLRTIVLGQDAVPALDAAGRALETDALVVTAEPLTPQSSALLQSLSASSRTLLVLFGAAVLGAVVSLFGVLGVLARALAPTWRIAAMVGAARWQAAVRITVPVLFAWVLPAAVGLTAGASALPGPPSPGPMSAALIAVMAIGAGATLSSWRALAATFGRRPRRHRPTTETT</sequence>
<feature type="transmembrane region" description="Helical" evidence="2">
    <location>
        <begin position="303"/>
        <end position="325"/>
    </location>
</feature>
<feature type="region of interest" description="Disordered" evidence="1">
    <location>
        <begin position="71"/>
        <end position="100"/>
    </location>
</feature>
<protein>
    <submittedName>
        <fullName evidence="3">Uncharacterized protein</fullName>
    </submittedName>
</protein>
<dbReference type="Proteomes" id="UP001205867">
    <property type="component" value="Unassembled WGS sequence"/>
</dbReference>
<name>A0AAP3AIB6_MICLU</name>
<gene>
    <name evidence="3" type="ORF">M3A82_009740</name>
</gene>
<accession>A0AAP3AIB6</accession>
<evidence type="ECO:0000256" key="2">
    <source>
        <dbReference type="SAM" id="Phobius"/>
    </source>
</evidence>
<reference evidence="3" key="1">
    <citation type="submission" date="2023-06" db="EMBL/GenBank/DDBJ databases">
        <title>lsaBGC provides a comprehensive framework for evolutionary analysis of biosynthetic gene clusters within focal taxa.</title>
        <authorList>
            <person name="Salamzade R."/>
            <person name="Sandstrom S."/>
            <person name="Kalan L.R."/>
        </authorList>
    </citation>
    <scope>NUCLEOTIDE SEQUENCE</scope>
    <source>
        <strain evidence="3">P3-SID899</strain>
    </source>
</reference>
<proteinExistence type="predicted"/>
<keyword evidence="2" id="KW-0472">Membrane</keyword>
<keyword evidence="2" id="KW-0812">Transmembrane</keyword>
<evidence type="ECO:0000256" key="1">
    <source>
        <dbReference type="SAM" id="MobiDB-lite"/>
    </source>
</evidence>
<evidence type="ECO:0000313" key="4">
    <source>
        <dbReference type="Proteomes" id="UP001205867"/>
    </source>
</evidence>
<dbReference type="EMBL" id="JALXKZ020000028">
    <property type="protein sequence ID" value="MCV7629611.1"/>
    <property type="molecule type" value="Genomic_DNA"/>
</dbReference>
<dbReference type="AlphaFoldDB" id="A0AAP3AIB6"/>
<feature type="transmembrane region" description="Helical" evidence="2">
    <location>
        <begin position="346"/>
        <end position="370"/>
    </location>
</feature>